<dbReference type="InterPro" id="IPR046335">
    <property type="entry name" value="LacI/GalR-like_sensor"/>
</dbReference>
<dbReference type="SUPFAM" id="SSF53822">
    <property type="entry name" value="Periplasmic binding protein-like I"/>
    <property type="match status" value="1"/>
</dbReference>
<protein>
    <submittedName>
        <fullName evidence="5">Transcriptional regulator, LacI family</fullName>
    </submittedName>
</protein>
<dbReference type="Pfam" id="PF13377">
    <property type="entry name" value="Peripla_BP_3"/>
    <property type="match status" value="1"/>
</dbReference>
<keyword evidence="1" id="KW-0805">Transcription regulation</keyword>
<name>A0A1M6B9C4_9ACTN</name>
<feature type="domain" description="HTH lacI-type" evidence="4">
    <location>
        <begin position="21"/>
        <end position="75"/>
    </location>
</feature>
<dbReference type="Proteomes" id="UP000184512">
    <property type="component" value="Unassembled WGS sequence"/>
</dbReference>
<evidence type="ECO:0000256" key="3">
    <source>
        <dbReference type="ARBA" id="ARBA00023163"/>
    </source>
</evidence>
<dbReference type="PANTHER" id="PTHR30146">
    <property type="entry name" value="LACI-RELATED TRANSCRIPTIONAL REPRESSOR"/>
    <property type="match status" value="1"/>
</dbReference>
<dbReference type="InterPro" id="IPR010982">
    <property type="entry name" value="Lambda_DNA-bd_dom_sf"/>
</dbReference>
<dbReference type="Gene3D" id="1.10.260.40">
    <property type="entry name" value="lambda repressor-like DNA-binding domains"/>
    <property type="match status" value="1"/>
</dbReference>
<organism evidence="5 6">
    <name type="scientific">Tessaracoccus bendigoensis DSM 12906</name>
    <dbReference type="NCBI Taxonomy" id="1123357"/>
    <lineage>
        <taxon>Bacteria</taxon>
        <taxon>Bacillati</taxon>
        <taxon>Actinomycetota</taxon>
        <taxon>Actinomycetes</taxon>
        <taxon>Propionibacteriales</taxon>
        <taxon>Propionibacteriaceae</taxon>
        <taxon>Tessaracoccus</taxon>
    </lineage>
</organism>
<dbReference type="EMBL" id="FQZG01000006">
    <property type="protein sequence ID" value="SHI45341.1"/>
    <property type="molecule type" value="Genomic_DNA"/>
</dbReference>
<dbReference type="SUPFAM" id="SSF47413">
    <property type="entry name" value="lambda repressor-like DNA-binding domains"/>
    <property type="match status" value="1"/>
</dbReference>
<accession>A0A1M6B9C4</accession>
<dbReference type="AlphaFoldDB" id="A0A1M6B9C4"/>
<evidence type="ECO:0000313" key="5">
    <source>
        <dbReference type="EMBL" id="SHI45341.1"/>
    </source>
</evidence>
<keyword evidence="3" id="KW-0804">Transcription</keyword>
<dbReference type="PANTHER" id="PTHR30146:SF155">
    <property type="entry name" value="ALANINE RACEMASE"/>
    <property type="match status" value="1"/>
</dbReference>
<reference evidence="6" key="1">
    <citation type="submission" date="2016-11" db="EMBL/GenBank/DDBJ databases">
        <authorList>
            <person name="Varghese N."/>
            <person name="Submissions S."/>
        </authorList>
    </citation>
    <scope>NUCLEOTIDE SEQUENCE [LARGE SCALE GENOMIC DNA]</scope>
    <source>
        <strain evidence="6">DSM 12906</strain>
    </source>
</reference>
<dbReference type="Pfam" id="PF00356">
    <property type="entry name" value="LacI"/>
    <property type="match status" value="1"/>
</dbReference>
<evidence type="ECO:0000259" key="4">
    <source>
        <dbReference type="PROSITE" id="PS50932"/>
    </source>
</evidence>
<evidence type="ECO:0000256" key="2">
    <source>
        <dbReference type="ARBA" id="ARBA00023125"/>
    </source>
</evidence>
<dbReference type="Gene3D" id="3.40.50.2300">
    <property type="match status" value="2"/>
</dbReference>
<sequence length="353" mass="38903">MRVPRWQNWWRRVSIDGVNRPTIRDIAKAAGISPGAASFALNDRDGVSEETRAKVKRIADEMGWTRNVAAVALSARQARAVGLVIARSEESFTGERFFMQFIAGVERILSARSRNLVLRFATSVEEEVDTYRQWWAEHRVDGVILTDPRDDDPRPTLLADLQLPGVVVGAQSQSTLPTLRVNDGAAMERLVDHFADLGHRRLAHVSGSPDLLHTQRRREAFEKRCEERGVVALPPSSTDFSEESGRAATWALISSQEPPTGIIFDNEVLVFGGVVAIVEASLSIPDQVAIATFEDTPMCRIVRPQITAMVRDPAELGRHAAEALLDAIDGRPVSGRTEPTMELIVRGSTDPEA</sequence>
<dbReference type="GO" id="GO:0003700">
    <property type="term" value="F:DNA-binding transcription factor activity"/>
    <property type="evidence" value="ECO:0007669"/>
    <property type="project" value="TreeGrafter"/>
</dbReference>
<proteinExistence type="predicted"/>
<evidence type="ECO:0000313" key="6">
    <source>
        <dbReference type="Proteomes" id="UP000184512"/>
    </source>
</evidence>
<dbReference type="InterPro" id="IPR000843">
    <property type="entry name" value="HTH_LacI"/>
</dbReference>
<dbReference type="GO" id="GO:0000976">
    <property type="term" value="F:transcription cis-regulatory region binding"/>
    <property type="evidence" value="ECO:0007669"/>
    <property type="project" value="TreeGrafter"/>
</dbReference>
<keyword evidence="6" id="KW-1185">Reference proteome</keyword>
<keyword evidence="2" id="KW-0238">DNA-binding</keyword>
<evidence type="ECO:0000256" key="1">
    <source>
        <dbReference type="ARBA" id="ARBA00023015"/>
    </source>
</evidence>
<gene>
    <name evidence="5" type="ORF">SAMN02745244_00386</name>
</gene>
<dbReference type="CDD" id="cd06267">
    <property type="entry name" value="PBP1_LacI_sugar_binding-like"/>
    <property type="match status" value="1"/>
</dbReference>
<dbReference type="CDD" id="cd01392">
    <property type="entry name" value="HTH_LacI"/>
    <property type="match status" value="1"/>
</dbReference>
<dbReference type="PROSITE" id="PS50932">
    <property type="entry name" value="HTH_LACI_2"/>
    <property type="match status" value="1"/>
</dbReference>
<dbReference type="STRING" id="1123357.SAMN02745244_00386"/>
<dbReference type="InterPro" id="IPR028082">
    <property type="entry name" value="Peripla_BP_I"/>
</dbReference>
<dbReference type="SMART" id="SM00354">
    <property type="entry name" value="HTH_LACI"/>
    <property type="match status" value="1"/>
</dbReference>